<organism evidence="1 2">
    <name type="scientific">Stenotrophomonas maltophilia (strain R551-3)</name>
    <dbReference type="NCBI Taxonomy" id="391008"/>
    <lineage>
        <taxon>Bacteria</taxon>
        <taxon>Pseudomonadati</taxon>
        <taxon>Pseudomonadota</taxon>
        <taxon>Gammaproteobacteria</taxon>
        <taxon>Lysobacterales</taxon>
        <taxon>Lysobacteraceae</taxon>
        <taxon>Stenotrophomonas</taxon>
        <taxon>Stenotrophomonas maltophilia group</taxon>
    </lineage>
</organism>
<evidence type="ECO:0000313" key="1">
    <source>
        <dbReference type="EMBL" id="ACF52546.1"/>
    </source>
</evidence>
<dbReference type="HOGENOM" id="CLU_1155829_0_0_6"/>
<accession>B4SQV1</accession>
<proteinExistence type="predicted"/>
<sequence>MTASRPLPAPVLPPSADIATLSSYGAPLLQAIGVHHAAEAQTAGQGLVDALARIALALQATDPRALRRREGWWGRLLGRDVVRQAEAQALQAQLGVLALQAREQAQAVRVQGEQRREAIIDADAAALALQAWGEHAGALLPQLPVGAQAALASRIDHLQRLAALHRIDAGQWRLLQAQDEALLERFARIHDVLLPAWRQATLNRQLQAQSAQVATAAALQVQIHDEVAAAQARLR</sequence>
<dbReference type="RefSeq" id="WP_006381261.1">
    <property type="nucleotide sequence ID" value="NC_011071.1"/>
</dbReference>
<dbReference type="OrthoDB" id="6054489at2"/>
<reference evidence="1 2" key="1">
    <citation type="submission" date="2008-06" db="EMBL/GenBank/DDBJ databases">
        <title>Complete sequence of Stenotrophomonas maltophilia R551-3.</title>
        <authorList>
            <consortium name="US DOE Joint Genome Institute"/>
            <person name="Lucas S."/>
            <person name="Copeland A."/>
            <person name="Lapidus A."/>
            <person name="Glavina del Rio T."/>
            <person name="Dalin E."/>
            <person name="Tice H."/>
            <person name="Pitluck S."/>
            <person name="Chain P."/>
            <person name="Malfatti S."/>
            <person name="Shin M."/>
            <person name="Vergez L."/>
            <person name="Lang D."/>
            <person name="Schmutz J."/>
            <person name="Larimer F."/>
            <person name="Land M."/>
            <person name="Hauser L."/>
            <person name="Kyrpides N."/>
            <person name="Mikhailova N."/>
            <person name="Taghavi S."/>
            <person name="Monchy S."/>
            <person name="Newman L."/>
            <person name="Vangronsveld J."/>
            <person name="van der Lelie D."/>
            <person name="Richardson P."/>
        </authorList>
    </citation>
    <scope>NUCLEOTIDE SEQUENCE [LARGE SCALE GENOMIC DNA]</scope>
    <source>
        <strain evidence="1 2">R551-3</strain>
    </source>
</reference>
<name>B4SQV1_STRM5</name>
<dbReference type="KEGG" id="smt:Smal_2846"/>
<dbReference type="EMBL" id="CP001111">
    <property type="protein sequence ID" value="ACF52546.1"/>
    <property type="molecule type" value="Genomic_DNA"/>
</dbReference>
<dbReference type="STRING" id="391008.Smal_2846"/>
<protein>
    <submittedName>
        <fullName evidence="1">Signal recognition particle-docking protein FtsY</fullName>
    </submittedName>
</protein>
<evidence type="ECO:0000313" key="2">
    <source>
        <dbReference type="Proteomes" id="UP000001867"/>
    </source>
</evidence>
<gene>
    <name evidence="1" type="ordered locus">Smal_2846</name>
</gene>
<dbReference type="AlphaFoldDB" id="B4SQV1"/>
<dbReference type="Proteomes" id="UP000001867">
    <property type="component" value="Chromosome"/>
</dbReference>